<organism evidence="3 4">
    <name type="scientific">Paenibacillus antri</name>
    <dbReference type="NCBI Taxonomy" id="2582848"/>
    <lineage>
        <taxon>Bacteria</taxon>
        <taxon>Bacillati</taxon>
        <taxon>Bacillota</taxon>
        <taxon>Bacilli</taxon>
        <taxon>Bacillales</taxon>
        <taxon>Paenibacillaceae</taxon>
        <taxon>Paenibacillus</taxon>
    </lineage>
</organism>
<gene>
    <name evidence="3" type="ORF">FE782_28470</name>
</gene>
<dbReference type="InterPro" id="IPR008490">
    <property type="entry name" value="Transposase_InsH_N"/>
</dbReference>
<evidence type="ECO:0000313" key="3">
    <source>
        <dbReference type="EMBL" id="TLS48800.1"/>
    </source>
</evidence>
<dbReference type="OrthoDB" id="9770860at2"/>
<dbReference type="Proteomes" id="UP000309676">
    <property type="component" value="Unassembled WGS sequence"/>
</dbReference>
<dbReference type="AlphaFoldDB" id="A0A5R9G3T1"/>
<dbReference type="Pfam" id="PF05598">
    <property type="entry name" value="DUF772"/>
    <property type="match status" value="1"/>
</dbReference>
<sequence>MYKPYGKIANQILLPGDFFLPFGGKLNPDNRWCKLAQLIPWAKVDQKYAKSLKKSMRGQQAVSIRTALGSLIIQERLQLSDRETLEQLTENPYLQYFIGLEAYQDRKPPFHHSLMTHFRKRLNAEVLQEINEMIAIESAKQEQDRDDDDSMPGAGKSAKPKQSIRPEADPNQGTLLLDATCAPADIAYPTGITLLHTGREKLEEIIDALHAPHKGTLAKPRTYREKARKAYLAVAKQRRIGHKKLRKAIGKQLKFIARDIFESLSS</sequence>
<feature type="region of interest" description="Disordered" evidence="1">
    <location>
        <begin position="137"/>
        <end position="173"/>
    </location>
</feature>
<evidence type="ECO:0000256" key="1">
    <source>
        <dbReference type="SAM" id="MobiDB-lite"/>
    </source>
</evidence>
<evidence type="ECO:0000259" key="2">
    <source>
        <dbReference type="Pfam" id="PF05598"/>
    </source>
</evidence>
<dbReference type="PANTHER" id="PTHR33803:SF3">
    <property type="entry name" value="BLL1974 PROTEIN"/>
    <property type="match status" value="1"/>
</dbReference>
<comment type="caution">
    <text evidence="3">The sequence shown here is derived from an EMBL/GenBank/DDBJ whole genome shotgun (WGS) entry which is preliminary data.</text>
</comment>
<feature type="domain" description="Transposase InsH N-terminal" evidence="2">
    <location>
        <begin position="25"/>
        <end position="121"/>
    </location>
</feature>
<accession>A0A5R9G3T1</accession>
<protein>
    <submittedName>
        <fullName evidence="3">Transposase</fullName>
    </submittedName>
</protein>
<name>A0A5R9G3T1_9BACL</name>
<proteinExistence type="predicted"/>
<keyword evidence="4" id="KW-1185">Reference proteome</keyword>
<dbReference type="PANTHER" id="PTHR33803">
    <property type="entry name" value="IS1478 TRANSPOSASE"/>
    <property type="match status" value="1"/>
</dbReference>
<dbReference type="RefSeq" id="WP_138197748.1">
    <property type="nucleotide sequence ID" value="NZ_VCIW01000028.1"/>
</dbReference>
<reference evidence="3 4" key="1">
    <citation type="submission" date="2019-05" db="EMBL/GenBank/DDBJ databases">
        <authorList>
            <person name="Narsing Rao M.P."/>
            <person name="Li W.J."/>
        </authorList>
    </citation>
    <scope>NUCLEOTIDE SEQUENCE [LARGE SCALE GENOMIC DNA]</scope>
    <source>
        <strain evidence="3 4">SYSU_K30003</strain>
    </source>
</reference>
<dbReference type="EMBL" id="VCIW01000028">
    <property type="protein sequence ID" value="TLS48800.1"/>
    <property type="molecule type" value="Genomic_DNA"/>
</dbReference>
<evidence type="ECO:0000313" key="4">
    <source>
        <dbReference type="Proteomes" id="UP000309676"/>
    </source>
</evidence>